<evidence type="ECO:0000256" key="8">
    <source>
        <dbReference type="ARBA" id="ARBA00023145"/>
    </source>
</evidence>
<dbReference type="InterPro" id="IPR029055">
    <property type="entry name" value="Ntn_hydrolases_N"/>
</dbReference>
<evidence type="ECO:0000256" key="1">
    <source>
        <dbReference type="ARBA" id="ARBA00001198"/>
    </source>
</evidence>
<evidence type="ECO:0000256" key="9">
    <source>
        <dbReference type="HAMAP-Rule" id="MF_02113"/>
    </source>
</evidence>
<comment type="activity regulation">
    <text evidence="9">The formation of the proteasomal ATPase PAN-20S proteasome complex, via the docking of the C-termini of PAN into the intersubunit pockets in the alpha-rings, triggers opening of the gate for substrate entry. Interconversion between the open-gate and close-gate conformations leads to a dynamic regulation of the 20S proteasome proteolysis activity.</text>
</comment>
<evidence type="ECO:0000256" key="10">
    <source>
        <dbReference type="PIRSR" id="PIRSR600243-1"/>
    </source>
</evidence>
<evidence type="ECO:0000256" key="7">
    <source>
        <dbReference type="ARBA" id="ARBA00022942"/>
    </source>
</evidence>
<proteinExistence type="inferred from homology"/>
<keyword evidence="7 9" id="KW-0647">Proteasome</keyword>
<dbReference type="PRINTS" id="PR00141">
    <property type="entry name" value="PROTEASOME"/>
</dbReference>
<dbReference type="Pfam" id="PF00227">
    <property type="entry name" value="Proteasome"/>
    <property type="match status" value="1"/>
</dbReference>
<evidence type="ECO:0000256" key="3">
    <source>
        <dbReference type="ARBA" id="ARBA00022670"/>
    </source>
</evidence>
<dbReference type="GO" id="GO:0005737">
    <property type="term" value="C:cytoplasm"/>
    <property type="evidence" value="ECO:0007669"/>
    <property type="project" value="UniProtKB-SubCell"/>
</dbReference>
<dbReference type="GO" id="GO:0010498">
    <property type="term" value="P:proteasomal protein catabolic process"/>
    <property type="evidence" value="ECO:0007669"/>
    <property type="project" value="UniProtKB-UniRule"/>
</dbReference>
<dbReference type="FunFam" id="3.60.20.10:FF:000049">
    <property type="entry name" value="Proteasome subunit beta"/>
    <property type="match status" value="1"/>
</dbReference>
<evidence type="ECO:0000313" key="12">
    <source>
        <dbReference type="Proteomes" id="UP000317158"/>
    </source>
</evidence>
<dbReference type="PANTHER" id="PTHR32194">
    <property type="entry name" value="METALLOPROTEASE TLDD"/>
    <property type="match status" value="1"/>
</dbReference>
<comment type="catalytic activity">
    <reaction evidence="1 9">
        <text>Cleavage of peptide bonds with very broad specificity.</text>
        <dbReference type="EC" id="3.4.25.1"/>
    </reaction>
</comment>
<evidence type="ECO:0000256" key="2">
    <source>
        <dbReference type="ARBA" id="ARBA00022490"/>
    </source>
</evidence>
<feature type="propeptide" id="PRO_5022273932" description="Removed in mature form; by autocatalysis" evidence="9">
    <location>
        <begin position="1"/>
        <end position="11"/>
    </location>
</feature>
<organism evidence="11 12">
    <name type="scientific">Methanoliparum thermophilum</name>
    <dbReference type="NCBI Taxonomy" id="2491083"/>
    <lineage>
        <taxon>Archaea</taxon>
        <taxon>Methanobacteriati</taxon>
        <taxon>Methanobacteriota</taxon>
        <taxon>Candidatus Methanoliparia</taxon>
        <taxon>Candidatus Methanoliparales</taxon>
        <taxon>Candidatus Methanoliparaceae</taxon>
        <taxon>Candidatus Methanoliparum</taxon>
    </lineage>
</organism>
<dbReference type="AlphaFoldDB" id="A0A520KTK5"/>
<accession>A0A520KTK5</accession>
<evidence type="ECO:0000256" key="4">
    <source>
        <dbReference type="ARBA" id="ARBA00022698"/>
    </source>
</evidence>
<sequence length="215" mass="23151">MNYNSKEIFKGTTTAGIICKDGIVLGSEKRATRGNFIASKDAQKIYKIDDTIGITTAGGVGDAQRIVRIIRAEANIYKMRNKASMSIKAISTLLSNILNENRYYPYIADLIIGGVDQTGSHLFSVDPVGGMIEEKKAVSTGSGSPIAYGILESGYREGISMNDGVELVVKAIFGAIRRDSGSGENIEVVKIGGEKGLEKVDESVIKDIISNINYY</sequence>
<dbReference type="SUPFAM" id="SSF56235">
    <property type="entry name" value="N-terminal nucleophile aminohydrolases (Ntn hydrolases)"/>
    <property type="match status" value="1"/>
</dbReference>
<comment type="subcellular location">
    <subcellularLocation>
        <location evidence="9">Cytoplasm</location>
    </subcellularLocation>
</comment>
<dbReference type="GO" id="GO:0004298">
    <property type="term" value="F:threonine-type endopeptidase activity"/>
    <property type="evidence" value="ECO:0007669"/>
    <property type="project" value="UniProtKB-UniRule"/>
</dbReference>
<evidence type="ECO:0000256" key="5">
    <source>
        <dbReference type="ARBA" id="ARBA00022801"/>
    </source>
</evidence>
<dbReference type="InterPro" id="IPR000243">
    <property type="entry name" value="Pept_T1A_subB"/>
</dbReference>
<dbReference type="InterPro" id="IPR023333">
    <property type="entry name" value="Proteasome_suB-type"/>
</dbReference>
<dbReference type="HAMAP" id="MF_02113_A">
    <property type="entry name" value="Proteasome_B_A"/>
    <property type="match status" value="1"/>
</dbReference>
<keyword evidence="4 9" id="KW-0888">Threonine protease</keyword>
<evidence type="ECO:0000256" key="6">
    <source>
        <dbReference type="ARBA" id="ARBA00022813"/>
    </source>
</evidence>
<name>A0A520KTK5_METT2</name>
<dbReference type="InterPro" id="IPR019983">
    <property type="entry name" value="Pept_T1A_Psome_bsu_arc"/>
</dbReference>
<dbReference type="NCBIfam" id="TIGR03634">
    <property type="entry name" value="arc_protsome_B"/>
    <property type="match status" value="1"/>
</dbReference>
<gene>
    <name evidence="9 11" type="primary">psmB</name>
    <name evidence="11" type="ORF">EF806_00525</name>
</gene>
<feature type="active site" description="Nucleophile" evidence="9 10">
    <location>
        <position position="12"/>
    </location>
</feature>
<dbReference type="InterPro" id="IPR001353">
    <property type="entry name" value="Proteasome_sua/b"/>
</dbReference>
<keyword evidence="2 9" id="KW-0963">Cytoplasm</keyword>
<comment type="subunit">
    <text evidence="9">The 20S proteasome core is composed of 14 alpha and 14 beta subunits that assemble into four stacked heptameric rings, resulting in a barrel-shaped structure. The two inner rings, each composed of seven catalytic beta subunits, are sandwiched by two outer rings, each composed of seven alpha subunits. The catalytic chamber with the active sites is on the inside of the barrel. Has a gated structure, the ends of the cylinder being occluded by the N-termini of the alpha-subunits. Is capped at one or both ends by the proteasome regulatory ATPase, PAN.</text>
</comment>
<dbReference type="EMBL" id="RXIF01000002">
    <property type="protein sequence ID" value="RZN65412.1"/>
    <property type="molecule type" value="Genomic_DNA"/>
</dbReference>
<keyword evidence="3 9" id="KW-0645">Protease</keyword>
<dbReference type="Gene3D" id="3.60.20.10">
    <property type="entry name" value="Glutamine Phosphoribosylpyrophosphate, subunit 1, domain 1"/>
    <property type="match status" value="1"/>
</dbReference>
<feature type="chain" id="PRO_5023280441" description="Proteasome subunit beta" evidence="9">
    <location>
        <begin position="12"/>
        <end position="215"/>
    </location>
</feature>
<dbReference type="PROSITE" id="PS51476">
    <property type="entry name" value="PROTEASOME_BETA_2"/>
    <property type="match status" value="1"/>
</dbReference>
<dbReference type="PANTHER" id="PTHR32194:SF0">
    <property type="entry name" value="ATP-DEPENDENT PROTEASE SUBUNIT HSLV"/>
    <property type="match status" value="1"/>
</dbReference>
<dbReference type="InterPro" id="IPR016050">
    <property type="entry name" value="Proteasome_bsu_CS"/>
</dbReference>
<keyword evidence="5 9" id="KW-0378">Hydrolase</keyword>
<comment type="caution">
    <text evidence="11">The sequence shown here is derived from an EMBL/GenBank/DDBJ whole genome shotgun (WGS) entry which is preliminary data.</text>
</comment>
<dbReference type="EC" id="3.4.25.1" evidence="9"/>
<dbReference type="PROSITE" id="PS00854">
    <property type="entry name" value="PROTEASOME_BETA_1"/>
    <property type="match status" value="1"/>
</dbReference>
<evidence type="ECO:0000313" key="11">
    <source>
        <dbReference type="EMBL" id="RZN65412.1"/>
    </source>
</evidence>
<keyword evidence="6 9" id="KW-0068">Autocatalytic cleavage</keyword>
<dbReference type="Proteomes" id="UP000317158">
    <property type="component" value="Unassembled WGS sequence"/>
</dbReference>
<reference evidence="11 12" key="1">
    <citation type="journal article" date="2019" name="Nat. Microbiol.">
        <title>Wide diversity of methane and short-chain alkane metabolisms in uncultured archaea.</title>
        <authorList>
            <person name="Borrel G."/>
            <person name="Adam P.S."/>
            <person name="McKay L.J."/>
            <person name="Chen L.X."/>
            <person name="Sierra-Garcia I.N."/>
            <person name="Sieber C.M."/>
            <person name="Letourneur Q."/>
            <person name="Ghozlane A."/>
            <person name="Andersen G.L."/>
            <person name="Li W.J."/>
            <person name="Hallam S.J."/>
            <person name="Muyzer G."/>
            <person name="de Oliveira V.M."/>
            <person name="Inskeep W.P."/>
            <person name="Banfield J.F."/>
            <person name="Gribaldo S."/>
        </authorList>
    </citation>
    <scope>NUCLEOTIDE SEQUENCE [LARGE SCALE GENOMIC DNA]</scope>
    <source>
        <strain evidence="11">NM1a</strain>
    </source>
</reference>
<dbReference type="GO" id="GO:0019774">
    <property type="term" value="C:proteasome core complex, beta-subunit complex"/>
    <property type="evidence" value="ECO:0007669"/>
    <property type="project" value="UniProtKB-UniRule"/>
</dbReference>
<keyword evidence="8 9" id="KW-0865">Zymogen</keyword>
<protein>
    <recommendedName>
        <fullName evidence="9">Proteasome subunit beta</fullName>
        <ecNumber evidence="9">3.4.25.1</ecNumber>
    </recommendedName>
    <alternativeName>
        <fullName evidence="9">20S proteasome beta subunit</fullName>
    </alternativeName>
    <alternativeName>
        <fullName evidence="9">Proteasome core protein PsmB</fullName>
    </alternativeName>
</protein>
<comment type="similarity">
    <text evidence="9">Belongs to the peptidase T1B family.</text>
</comment>
<comment type="function">
    <text evidence="9">Component of the proteasome core, a large protease complex with broad specificity involved in protein degradation.</text>
</comment>